<organism evidence="1">
    <name type="scientific">Aphanomyces astaci</name>
    <name type="common">Crayfish plague agent</name>
    <dbReference type="NCBI Taxonomy" id="112090"/>
    <lineage>
        <taxon>Eukaryota</taxon>
        <taxon>Sar</taxon>
        <taxon>Stramenopiles</taxon>
        <taxon>Oomycota</taxon>
        <taxon>Saprolegniomycetes</taxon>
        <taxon>Saprolegniales</taxon>
        <taxon>Verrucalvaceae</taxon>
        <taxon>Aphanomyces</taxon>
    </lineage>
</organism>
<dbReference type="OrthoDB" id="118844at2759"/>
<reference evidence="1" key="1">
    <citation type="submission" date="2013-12" db="EMBL/GenBank/DDBJ databases">
        <title>The Genome Sequence of Aphanomyces astaci APO3.</title>
        <authorList>
            <consortium name="The Broad Institute Genomics Platform"/>
            <person name="Russ C."/>
            <person name="Tyler B."/>
            <person name="van West P."/>
            <person name="Dieguez-Uribeondo J."/>
            <person name="Young S.K."/>
            <person name="Zeng Q."/>
            <person name="Gargeya S."/>
            <person name="Fitzgerald M."/>
            <person name="Abouelleil A."/>
            <person name="Alvarado L."/>
            <person name="Chapman S.B."/>
            <person name="Gainer-Dewar J."/>
            <person name="Goldberg J."/>
            <person name="Griggs A."/>
            <person name="Gujja S."/>
            <person name="Hansen M."/>
            <person name="Howarth C."/>
            <person name="Imamovic A."/>
            <person name="Ireland A."/>
            <person name="Larimer J."/>
            <person name="McCowan C."/>
            <person name="Murphy C."/>
            <person name="Pearson M."/>
            <person name="Poon T.W."/>
            <person name="Priest M."/>
            <person name="Roberts A."/>
            <person name="Saif S."/>
            <person name="Shea T."/>
            <person name="Sykes S."/>
            <person name="Wortman J."/>
            <person name="Nusbaum C."/>
            <person name="Birren B."/>
        </authorList>
    </citation>
    <scope>NUCLEOTIDE SEQUENCE [LARGE SCALE GENOMIC DNA]</scope>
    <source>
        <strain evidence="1">APO3</strain>
    </source>
</reference>
<dbReference type="VEuPathDB" id="FungiDB:H257_15677"/>
<dbReference type="EMBL" id="KI913186">
    <property type="protein sequence ID" value="ETV68356.1"/>
    <property type="molecule type" value="Genomic_DNA"/>
</dbReference>
<accession>W4FN51</accession>
<proteinExistence type="predicted"/>
<name>W4FN51_APHAT</name>
<dbReference type="GeneID" id="20817673"/>
<dbReference type="AlphaFoldDB" id="W4FN51"/>
<sequence length="106" mass="12114">MHSKVSSNQSDCAMRQFATDHASKEVLDDGHSVGVGVVYTRFSNNKFGSSFMPWSYLFARSEYEEAYSQLLRVSAEAFDTFFDYHLEVATCSIHHTQYIQTALKKQ</sequence>
<evidence type="ECO:0008006" key="2">
    <source>
        <dbReference type="Google" id="ProtNLM"/>
    </source>
</evidence>
<gene>
    <name evidence="1" type="ORF">H257_15677</name>
</gene>
<protein>
    <recommendedName>
        <fullName evidence="2">MULE transposase domain-containing protein</fullName>
    </recommendedName>
</protein>
<evidence type="ECO:0000313" key="1">
    <source>
        <dbReference type="EMBL" id="ETV68356.1"/>
    </source>
</evidence>
<dbReference type="RefSeq" id="XP_009842151.1">
    <property type="nucleotide sequence ID" value="XM_009843849.1"/>
</dbReference>